<organism evidence="1 2">
    <name type="scientific">Malus baccata</name>
    <name type="common">Siberian crab apple</name>
    <name type="synonym">Pyrus baccata</name>
    <dbReference type="NCBI Taxonomy" id="106549"/>
    <lineage>
        <taxon>Eukaryota</taxon>
        <taxon>Viridiplantae</taxon>
        <taxon>Streptophyta</taxon>
        <taxon>Embryophyta</taxon>
        <taxon>Tracheophyta</taxon>
        <taxon>Spermatophyta</taxon>
        <taxon>Magnoliopsida</taxon>
        <taxon>eudicotyledons</taxon>
        <taxon>Gunneridae</taxon>
        <taxon>Pentapetalae</taxon>
        <taxon>rosids</taxon>
        <taxon>fabids</taxon>
        <taxon>Rosales</taxon>
        <taxon>Rosaceae</taxon>
        <taxon>Amygdaloideae</taxon>
        <taxon>Maleae</taxon>
        <taxon>Malus</taxon>
    </lineage>
</organism>
<name>A0A540LN82_MALBA</name>
<dbReference type="EMBL" id="VIEB01000520">
    <property type="protein sequence ID" value="TQD87950.1"/>
    <property type="molecule type" value="Genomic_DNA"/>
</dbReference>
<reference evidence="1 2" key="1">
    <citation type="journal article" date="2019" name="G3 (Bethesda)">
        <title>Sequencing of a Wild Apple (Malus baccata) Genome Unravels the Differences Between Cultivated and Wild Apple Species Regarding Disease Resistance and Cold Tolerance.</title>
        <authorList>
            <person name="Chen X."/>
        </authorList>
    </citation>
    <scope>NUCLEOTIDE SEQUENCE [LARGE SCALE GENOMIC DNA]</scope>
    <source>
        <strain evidence="2">cv. Shandingzi</strain>
        <tissue evidence="1">Leaves</tissue>
    </source>
</reference>
<gene>
    <name evidence="1" type="ORF">C1H46_026514</name>
</gene>
<comment type="caution">
    <text evidence="1">The sequence shown here is derived from an EMBL/GenBank/DDBJ whole genome shotgun (WGS) entry which is preliminary data.</text>
</comment>
<keyword evidence="2" id="KW-1185">Reference proteome</keyword>
<dbReference type="AlphaFoldDB" id="A0A540LN82"/>
<dbReference type="Proteomes" id="UP000315295">
    <property type="component" value="Unassembled WGS sequence"/>
</dbReference>
<protein>
    <submittedName>
        <fullName evidence="1">Uncharacterized protein</fullName>
    </submittedName>
</protein>
<evidence type="ECO:0000313" key="2">
    <source>
        <dbReference type="Proteomes" id="UP000315295"/>
    </source>
</evidence>
<sequence length="90" mass="9799">MVALPSSMGSMDAQTCALRSGILACAARLVRLDAARFVHLSLGSARAPRFETCRWPRLECLTPPPTVMSCTMDPFSVLFSCVSLTFCALW</sequence>
<accession>A0A540LN82</accession>
<evidence type="ECO:0000313" key="1">
    <source>
        <dbReference type="EMBL" id="TQD87950.1"/>
    </source>
</evidence>
<proteinExistence type="predicted"/>